<evidence type="ECO:0008006" key="5">
    <source>
        <dbReference type="Google" id="ProtNLM"/>
    </source>
</evidence>
<gene>
    <name evidence="3" type="ORF">RRF57_006412</name>
</gene>
<reference evidence="3 4" key="1">
    <citation type="submission" date="2023-10" db="EMBL/GenBank/DDBJ databases">
        <title>Draft genome sequence of Xylaria bambusicola isolate GMP-LS, the root and basal stem rot pathogen of sugarcane in Indonesia.</title>
        <authorList>
            <person name="Selvaraj P."/>
            <person name="Muralishankar V."/>
            <person name="Muruganantham S."/>
            <person name="Sp S."/>
            <person name="Haryani S."/>
            <person name="Lau K.J.X."/>
            <person name="Naqvi N.I."/>
        </authorList>
    </citation>
    <scope>NUCLEOTIDE SEQUENCE [LARGE SCALE GENOMIC DNA]</scope>
    <source>
        <strain evidence="3">GMP-LS</strain>
    </source>
</reference>
<organism evidence="3 4">
    <name type="scientific">Xylaria bambusicola</name>
    <dbReference type="NCBI Taxonomy" id="326684"/>
    <lineage>
        <taxon>Eukaryota</taxon>
        <taxon>Fungi</taxon>
        <taxon>Dikarya</taxon>
        <taxon>Ascomycota</taxon>
        <taxon>Pezizomycotina</taxon>
        <taxon>Sordariomycetes</taxon>
        <taxon>Xylariomycetidae</taxon>
        <taxon>Xylariales</taxon>
        <taxon>Xylariaceae</taxon>
        <taxon>Xylaria</taxon>
    </lineage>
</organism>
<feature type="signal peptide" evidence="2">
    <location>
        <begin position="1"/>
        <end position="18"/>
    </location>
</feature>
<protein>
    <recommendedName>
        <fullName evidence="5">Lytic polysaccharide monooxygenase</fullName>
    </recommendedName>
</protein>
<feature type="compositionally biased region" description="Low complexity" evidence="1">
    <location>
        <begin position="275"/>
        <end position="310"/>
    </location>
</feature>
<proteinExistence type="predicted"/>
<feature type="chain" id="PRO_5042953359" description="Lytic polysaccharide monooxygenase" evidence="2">
    <location>
        <begin position="19"/>
        <end position="388"/>
    </location>
</feature>
<evidence type="ECO:0000256" key="1">
    <source>
        <dbReference type="SAM" id="MobiDB-lite"/>
    </source>
</evidence>
<sequence length="388" mass="38482">MFFAKTTISAALLAAVNGHMVMTSPAPFDPENLNNSPLDASGSDFPCKFNGVYSATGGTVNTYELGSSQQLAFKGSAVHGGGSCQVVVTYDNPPTKDSVWKVIHSIEGGCPAKGVAGNLPEDPNGTGAGKYTFQVPSDIPAGKGSIGWTWFNRIGNREMYMNCGSLELTGTGGDKANFDALPDMVVLNIGSHPKTPEGVDYKFTEPGPSPENNIGQYGVATCGNDGCKDGDQAGSDSGAGSGSNAPASSSAAATPTSTPAAGNGGGVFLTTNPDTPTSTPVATSSAAATTTTAAASASATPTATPTATPGSGAGAGAGSGSGSSSGSAGSACSTEGMWNCIDGTSYQQCASGEWSAVMPMAAGTKCTPGQSMDLGMIAAGRRVRAFRA</sequence>
<accession>A0AAN7Z6S6</accession>
<evidence type="ECO:0000256" key="2">
    <source>
        <dbReference type="SAM" id="SignalP"/>
    </source>
</evidence>
<feature type="compositionally biased region" description="Gly residues" evidence="1">
    <location>
        <begin position="311"/>
        <end position="323"/>
    </location>
</feature>
<dbReference type="Proteomes" id="UP001305414">
    <property type="component" value="Unassembled WGS sequence"/>
</dbReference>
<feature type="region of interest" description="Disordered" evidence="1">
    <location>
        <begin position="231"/>
        <end position="328"/>
    </location>
</feature>
<evidence type="ECO:0000313" key="4">
    <source>
        <dbReference type="Proteomes" id="UP001305414"/>
    </source>
</evidence>
<dbReference type="EMBL" id="JAWHQM010000017">
    <property type="protein sequence ID" value="KAK5630697.1"/>
    <property type="molecule type" value="Genomic_DNA"/>
</dbReference>
<feature type="compositionally biased region" description="Low complexity" evidence="1">
    <location>
        <begin position="232"/>
        <end position="261"/>
    </location>
</feature>
<evidence type="ECO:0000313" key="3">
    <source>
        <dbReference type="EMBL" id="KAK5630697.1"/>
    </source>
</evidence>
<dbReference type="PANTHER" id="PTHR36182:SF2">
    <property type="entry name" value="LYTIC POLYSACCHARIDE MONOOXYGENASE"/>
    <property type="match status" value="1"/>
</dbReference>
<dbReference type="Gene3D" id="2.70.50.70">
    <property type="match status" value="1"/>
</dbReference>
<keyword evidence="2" id="KW-0732">Signal</keyword>
<keyword evidence="4" id="KW-1185">Reference proteome</keyword>
<name>A0AAN7Z6S6_9PEZI</name>
<dbReference type="PANTHER" id="PTHR36182">
    <property type="entry name" value="PROTEIN, PUTATIVE (AFU_ORTHOLOGUE AFUA_6G10930)-RELATED"/>
    <property type="match status" value="1"/>
</dbReference>
<comment type="caution">
    <text evidence="3">The sequence shown here is derived from an EMBL/GenBank/DDBJ whole genome shotgun (WGS) entry which is preliminary data.</text>
</comment>
<dbReference type="AlphaFoldDB" id="A0AAN7Z6S6"/>